<feature type="transmembrane region" description="Helical" evidence="7">
    <location>
        <begin position="102"/>
        <end position="125"/>
    </location>
</feature>
<evidence type="ECO:0000313" key="10">
    <source>
        <dbReference type="Proteomes" id="UP000318405"/>
    </source>
</evidence>
<evidence type="ECO:0000256" key="4">
    <source>
        <dbReference type="ARBA" id="ARBA00022692"/>
    </source>
</evidence>
<feature type="transmembrane region" description="Helical" evidence="7">
    <location>
        <begin position="290"/>
        <end position="313"/>
    </location>
</feature>
<evidence type="ECO:0000256" key="2">
    <source>
        <dbReference type="ARBA" id="ARBA00022448"/>
    </source>
</evidence>
<dbReference type="AlphaFoldDB" id="A0A556AB97"/>
<name>A0A556AB97_9BURK</name>
<evidence type="ECO:0000259" key="8">
    <source>
        <dbReference type="PROSITE" id="PS50928"/>
    </source>
</evidence>
<keyword evidence="3" id="KW-1003">Cell membrane</keyword>
<dbReference type="InterPro" id="IPR045621">
    <property type="entry name" value="BPD_transp_1_N"/>
</dbReference>
<comment type="subcellular location">
    <subcellularLocation>
        <location evidence="1 7">Cell membrane</location>
        <topology evidence="1 7">Multi-pass membrane protein</topology>
    </subcellularLocation>
</comment>
<dbReference type="GO" id="GO:0005886">
    <property type="term" value="C:plasma membrane"/>
    <property type="evidence" value="ECO:0007669"/>
    <property type="project" value="UniProtKB-SubCell"/>
</dbReference>
<accession>A0A556AB97</accession>
<dbReference type="OrthoDB" id="9803623at2"/>
<keyword evidence="2 7" id="KW-0813">Transport</keyword>
<evidence type="ECO:0000313" key="9">
    <source>
        <dbReference type="EMBL" id="TSH90143.1"/>
    </source>
</evidence>
<dbReference type="Pfam" id="PF19300">
    <property type="entry name" value="BPD_transp_1_N"/>
    <property type="match status" value="1"/>
</dbReference>
<dbReference type="InterPro" id="IPR035906">
    <property type="entry name" value="MetI-like_sf"/>
</dbReference>
<dbReference type="Gene3D" id="1.10.3720.10">
    <property type="entry name" value="MetI-like"/>
    <property type="match status" value="1"/>
</dbReference>
<feature type="transmembrane region" description="Helical" evidence="7">
    <location>
        <begin position="137"/>
        <end position="160"/>
    </location>
</feature>
<dbReference type="PROSITE" id="PS51257">
    <property type="entry name" value="PROKAR_LIPOPROTEIN"/>
    <property type="match status" value="1"/>
</dbReference>
<keyword evidence="4 7" id="KW-0812">Transmembrane</keyword>
<feature type="transmembrane region" description="Helical" evidence="7">
    <location>
        <begin position="244"/>
        <end position="270"/>
    </location>
</feature>
<feature type="domain" description="ABC transmembrane type-1" evidence="8">
    <location>
        <begin position="98"/>
        <end position="313"/>
    </location>
</feature>
<keyword evidence="10" id="KW-1185">Reference proteome</keyword>
<dbReference type="InterPro" id="IPR000515">
    <property type="entry name" value="MetI-like"/>
</dbReference>
<dbReference type="SUPFAM" id="SSF161098">
    <property type="entry name" value="MetI-like"/>
    <property type="match status" value="1"/>
</dbReference>
<organism evidence="9 10">
    <name type="scientific">Verticiella sediminum</name>
    <dbReference type="NCBI Taxonomy" id="1247510"/>
    <lineage>
        <taxon>Bacteria</taxon>
        <taxon>Pseudomonadati</taxon>
        <taxon>Pseudomonadota</taxon>
        <taxon>Betaproteobacteria</taxon>
        <taxon>Burkholderiales</taxon>
        <taxon>Alcaligenaceae</taxon>
        <taxon>Verticiella</taxon>
    </lineage>
</organism>
<gene>
    <name evidence="9" type="ORF">FOZ76_20075</name>
</gene>
<dbReference type="PANTHER" id="PTHR43163:SF9">
    <property type="entry name" value="ABC TRANSPORTER PERMEASE PROTEIN"/>
    <property type="match status" value="1"/>
</dbReference>
<sequence length="325" mass="35392">MAGRFLARRLLQAAPTIFLIITACFFLLRLAPGDLAQIMAGEAGAAPPGYVEELRVRFGLDLPLYVQYGHYLARLAMLDMGYSFRHEQPVLELVLERLWPTLLLGGTSLFIAIAGGTALGTLAALRHNRLTDRLISFLSLVAYAAPTFWLGLMMIIVFGVQLGWLPTGGMMPLGPSPGGWATVLAVLRHLLLPALSLSLFYMALYVRLSRTAVLEVLKQDYVRTAASKGISRAQTLRRHVLPNAITSVLSLAGVHVGGLIGGAVFVETVFGWPGLGRLAFEAMLQRDYNLLMAVLLFSSLLVVATNIVVDLLYRVFNPRMSGDPS</sequence>
<keyword evidence="6 7" id="KW-0472">Membrane</keyword>
<dbReference type="Pfam" id="PF00528">
    <property type="entry name" value="BPD_transp_1"/>
    <property type="match status" value="1"/>
</dbReference>
<dbReference type="PANTHER" id="PTHR43163">
    <property type="entry name" value="DIPEPTIDE TRANSPORT SYSTEM PERMEASE PROTEIN DPPB-RELATED"/>
    <property type="match status" value="1"/>
</dbReference>
<dbReference type="CDD" id="cd06261">
    <property type="entry name" value="TM_PBP2"/>
    <property type="match status" value="1"/>
</dbReference>
<dbReference type="GO" id="GO:0055085">
    <property type="term" value="P:transmembrane transport"/>
    <property type="evidence" value="ECO:0007669"/>
    <property type="project" value="InterPro"/>
</dbReference>
<dbReference type="Proteomes" id="UP000318405">
    <property type="component" value="Unassembled WGS sequence"/>
</dbReference>
<evidence type="ECO:0000256" key="7">
    <source>
        <dbReference type="RuleBase" id="RU363032"/>
    </source>
</evidence>
<comment type="caution">
    <text evidence="9">The sequence shown here is derived from an EMBL/GenBank/DDBJ whole genome shotgun (WGS) entry which is preliminary data.</text>
</comment>
<evidence type="ECO:0000256" key="3">
    <source>
        <dbReference type="ARBA" id="ARBA00022475"/>
    </source>
</evidence>
<protein>
    <submittedName>
        <fullName evidence="9">ABC transporter permease</fullName>
    </submittedName>
</protein>
<proteinExistence type="inferred from homology"/>
<evidence type="ECO:0000256" key="6">
    <source>
        <dbReference type="ARBA" id="ARBA00023136"/>
    </source>
</evidence>
<evidence type="ECO:0000256" key="5">
    <source>
        <dbReference type="ARBA" id="ARBA00022989"/>
    </source>
</evidence>
<feature type="transmembrane region" description="Helical" evidence="7">
    <location>
        <begin position="180"/>
        <end position="204"/>
    </location>
</feature>
<keyword evidence="5 7" id="KW-1133">Transmembrane helix</keyword>
<comment type="similarity">
    <text evidence="7">Belongs to the binding-protein-dependent transport system permease family.</text>
</comment>
<dbReference type="EMBL" id="VLTJ01000039">
    <property type="protein sequence ID" value="TSH90143.1"/>
    <property type="molecule type" value="Genomic_DNA"/>
</dbReference>
<dbReference type="RefSeq" id="WP_143950057.1">
    <property type="nucleotide sequence ID" value="NZ_BAABMB010000003.1"/>
</dbReference>
<evidence type="ECO:0000256" key="1">
    <source>
        <dbReference type="ARBA" id="ARBA00004651"/>
    </source>
</evidence>
<dbReference type="PROSITE" id="PS50928">
    <property type="entry name" value="ABC_TM1"/>
    <property type="match status" value="1"/>
</dbReference>
<reference evidence="9 10" key="1">
    <citation type="submission" date="2019-07" db="EMBL/GenBank/DDBJ databases">
        <title>Qingshengfaniella alkalisoli gen. nov., sp. nov., isolated from saline soil.</title>
        <authorList>
            <person name="Xu L."/>
            <person name="Huang X.-X."/>
            <person name="Sun J.-Q."/>
        </authorList>
    </citation>
    <scope>NUCLEOTIDE SEQUENCE [LARGE SCALE GENOMIC DNA]</scope>
    <source>
        <strain evidence="9 10">DSM 27279</strain>
    </source>
</reference>